<organism evidence="3 4">
    <name type="scientific">Musa acuminata subsp. malaccensis</name>
    <name type="common">Wild banana</name>
    <name type="synonym">Musa malaccensis</name>
    <dbReference type="NCBI Taxonomy" id="214687"/>
    <lineage>
        <taxon>Eukaryota</taxon>
        <taxon>Viridiplantae</taxon>
        <taxon>Streptophyta</taxon>
        <taxon>Embryophyta</taxon>
        <taxon>Tracheophyta</taxon>
        <taxon>Spermatophyta</taxon>
        <taxon>Magnoliopsida</taxon>
        <taxon>Liliopsida</taxon>
        <taxon>Zingiberales</taxon>
        <taxon>Musaceae</taxon>
        <taxon>Musa</taxon>
    </lineage>
</organism>
<protein>
    <recommendedName>
        <fullName evidence="2">Transposase (putative) gypsy type domain-containing protein</fullName>
    </recommendedName>
</protein>
<feature type="compositionally biased region" description="Low complexity" evidence="1">
    <location>
        <begin position="1"/>
        <end position="16"/>
    </location>
</feature>
<dbReference type="Gramene" id="Ma05_t21670.1">
    <property type="protein sequence ID" value="Ma05_p21670.1"/>
    <property type="gene ID" value="Ma05_g21670"/>
</dbReference>
<dbReference type="AlphaFoldDB" id="A0A804J724"/>
<feature type="region of interest" description="Disordered" evidence="1">
    <location>
        <begin position="1"/>
        <end position="29"/>
    </location>
</feature>
<feature type="compositionally biased region" description="Gly residues" evidence="1">
    <location>
        <begin position="298"/>
        <end position="318"/>
    </location>
</feature>
<feature type="domain" description="Transposase (putative) gypsy type" evidence="2">
    <location>
        <begin position="95"/>
        <end position="158"/>
    </location>
</feature>
<feature type="region of interest" description="Disordered" evidence="1">
    <location>
        <begin position="287"/>
        <end position="383"/>
    </location>
</feature>
<dbReference type="Pfam" id="PF04195">
    <property type="entry name" value="Transposase_28"/>
    <property type="match status" value="1"/>
</dbReference>
<feature type="compositionally biased region" description="Basic residues" evidence="1">
    <location>
        <begin position="324"/>
        <end position="336"/>
    </location>
</feature>
<dbReference type="Proteomes" id="UP000012960">
    <property type="component" value="Unplaced"/>
</dbReference>
<dbReference type="OMA" id="PDESTEC"/>
<dbReference type="InParanoid" id="A0A804J724"/>
<dbReference type="PANTHER" id="PTHR31099">
    <property type="entry name" value="OS06G0165300 PROTEIN"/>
    <property type="match status" value="1"/>
</dbReference>
<evidence type="ECO:0000256" key="1">
    <source>
        <dbReference type="SAM" id="MobiDB-lite"/>
    </source>
</evidence>
<evidence type="ECO:0000259" key="2">
    <source>
        <dbReference type="Pfam" id="PF04195"/>
    </source>
</evidence>
<dbReference type="PANTHER" id="PTHR31099:SF28">
    <property type="entry name" value="F5J5.12"/>
    <property type="match status" value="1"/>
</dbReference>
<evidence type="ECO:0000313" key="4">
    <source>
        <dbReference type="Proteomes" id="UP000012960"/>
    </source>
</evidence>
<reference evidence="3" key="1">
    <citation type="submission" date="2021-05" db="UniProtKB">
        <authorList>
            <consortium name="EnsemblPlants"/>
        </authorList>
    </citation>
    <scope>IDENTIFICATION</scope>
    <source>
        <strain evidence="3">subsp. malaccensis</strain>
    </source>
</reference>
<dbReference type="EnsemblPlants" id="Ma05_t21670.1">
    <property type="protein sequence ID" value="Ma05_p21670.1"/>
    <property type="gene ID" value="Ma05_g21670"/>
</dbReference>
<name>A0A804J724_MUSAM</name>
<accession>A0A804J724</accession>
<dbReference type="InterPro" id="IPR007321">
    <property type="entry name" value="Transposase_28"/>
</dbReference>
<keyword evidence="4" id="KW-1185">Reference proteome</keyword>
<evidence type="ECO:0000313" key="3">
    <source>
        <dbReference type="EnsemblPlants" id="Ma05_p21670.1"/>
    </source>
</evidence>
<sequence length="520" mass="55402">MSSSSSSSLSTSTSSSERPRVRHLSPGSVPLEVGGSSALLAKFKQWHDVDSVVTGEFLGELRTRYWIPEGYTLSAPRPGQRPYDQFPGGFGLTAGALEAGLRFPLHPVIEDCLRKWGISPSQMAPNSWRYLVVFLGECRAAGVDPSRDLFLTCFRLCRGRGGYYLSARSGFRISGAPSSNKGWKSRFFFVSCSRGWGFSTGWTSRTVDNVLPLLSGRESAELDRLRGILSSSRMIKEMTEEWLAGVGLSPVAGGMMFFMLRVTIRLGAPDRTFFFAEMVDLQSVKKASQGRSSVAAPPGGGGSGVGPKRGAPEGGSGSPGEKRPAKKLKTAVRKVSARSAARERNPAGSVPPGEASGATKGKEAAGSAGGDPVPGASQRPKSMRDLCRVGGSAGEEYRTPGMTCLPMGAAGAPYVPRWSALKADSRVWADGAVAQEFIRGALHPLLAKELYGLTLEVLADRAAKSLVWGQHYAMALLDRALDAGRVVERQANAFAALRLENEELKRSSGPEAVAAAEQRA</sequence>
<proteinExistence type="predicted"/>